<evidence type="ECO:0000256" key="1">
    <source>
        <dbReference type="ARBA" id="ARBA00010759"/>
    </source>
</evidence>
<dbReference type="NCBIfam" id="NF001159">
    <property type="entry name" value="PRK00150.1-3"/>
    <property type="match status" value="1"/>
</dbReference>
<dbReference type="RefSeq" id="WP_037332929.1">
    <property type="nucleotide sequence ID" value="NZ_APNK01000001.1"/>
</dbReference>
<sequence length="171" mass="19486">MAILEILHFPDPRLREVTEPITVFDEALSRFIDDMFDTMYDAPGVGLASTQVGDTRRVAVMDCSEDKSERIVMCNPRILWAEEDEVVDEGCLSVPDHYDRVTRATRLRFAAQDRDGTEYEMDAEGLLAQCVQHELAHLDGGLYIDKLSRLKRERIRRKLAKAAKRDSAKAD</sequence>
<dbReference type="eggNOG" id="COG0242">
    <property type="taxonomic scope" value="Bacteria"/>
</dbReference>
<keyword evidence="2" id="KW-0479">Metal-binding</keyword>
<dbReference type="HAMAP" id="MF_00163">
    <property type="entry name" value="Pep_deformylase"/>
    <property type="match status" value="1"/>
</dbReference>
<comment type="catalytic activity">
    <reaction evidence="2">
        <text>N-terminal N-formyl-L-methionyl-[peptide] + H2O = N-terminal L-methionyl-[peptide] + formate</text>
        <dbReference type="Rhea" id="RHEA:24420"/>
        <dbReference type="Rhea" id="RHEA-COMP:10639"/>
        <dbReference type="Rhea" id="RHEA-COMP:10640"/>
        <dbReference type="ChEBI" id="CHEBI:15377"/>
        <dbReference type="ChEBI" id="CHEBI:15740"/>
        <dbReference type="ChEBI" id="CHEBI:49298"/>
        <dbReference type="ChEBI" id="CHEBI:64731"/>
        <dbReference type="EC" id="3.5.1.88"/>
    </reaction>
</comment>
<feature type="binding site" evidence="2">
    <location>
        <position position="137"/>
    </location>
    <ligand>
        <name>Fe cation</name>
        <dbReference type="ChEBI" id="CHEBI:24875"/>
    </ligand>
</feature>
<feature type="active site" evidence="2">
    <location>
        <position position="134"/>
    </location>
</feature>
<keyword evidence="2 3" id="KW-0378">Hydrolase</keyword>
<dbReference type="Gene3D" id="3.90.45.10">
    <property type="entry name" value="Peptide deformylase"/>
    <property type="match status" value="1"/>
</dbReference>
<evidence type="ECO:0000313" key="3">
    <source>
        <dbReference type="EMBL" id="KEZ79334.1"/>
    </source>
</evidence>
<dbReference type="NCBIfam" id="TIGR00079">
    <property type="entry name" value="pept_deformyl"/>
    <property type="match status" value="1"/>
</dbReference>
<dbReference type="PANTHER" id="PTHR10458:SF22">
    <property type="entry name" value="PEPTIDE DEFORMYLASE"/>
    <property type="match status" value="1"/>
</dbReference>
<dbReference type="PRINTS" id="PR01576">
    <property type="entry name" value="PDEFORMYLASE"/>
</dbReference>
<name>A0A084IRK0_SALHC</name>
<dbReference type="PATRIC" id="fig|1304275.5.peg.253"/>
<feature type="binding site" evidence="2">
    <location>
        <position position="133"/>
    </location>
    <ligand>
        <name>Fe cation</name>
        <dbReference type="ChEBI" id="CHEBI:24875"/>
    </ligand>
</feature>
<dbReference type="STRING" id="1304275.C41B8_01255"/>
<keyword evidence="2" id="KW-0648">Protein biosynthesis</keyword>
<dbReference type="PANTHER" id="PTHR10458">
    <property type="entry name" value="PEPTIDE DEFORMYLASE"/>
    <property type="match status" value="1"/>
</dbReference>
<dbReference type="AlphaFoldDB" id="A0A084IRK0"/>
<keyword evidence="2" id="KW-0408">Iron</keyword>
<dbReference type="EC" id="3.5.1.88" evidence="2"/>
<protein>
    <recommendedName>
        <fullName evidence="2">Peptide deformylase</fullName>
        <shortName evidence="2">PDF</shortName>
        <ecNumber evidence="2">3.5.1.88</ecNumber>
    </recommendedName>
    <alternativeName>
        <fullName evidence="2">Polypeptide deformylase</fullName>
    </alternativeName>
</protein>
<comment type="function">
    <text evidence="2">Removes the formyl group from the N-terminal Met of newly synthesized proteins. Requires at least a dipeptide for an efficient rate of reaction. N-terminal L-methionine is a prerequisite for activity but the enzyme has broad specificity at other positions.</text>
</comment>
<dbReference type="CDD" id="cd00487">
    <property type="entry name" value="Pep_deformylase"/>
    <property type="match status" value="1"/>
</dbReference>
<feature type="binding site" evidence="2">
    <location>
        <position position="91"/>
    </location>
    <ligand>
        <name>Fe cation</name>
        <dbReference type="ChEBI" id="CHEBI:24875"/>
    </ligand>
</feature>
<dbReference type="SUPFAM" id="SSF56420">
    <property type="entry name" value="Peptide deformylase"/>
    <property type="match status" value="1"/>
</dbReference>
<dbReference type="InterPro" id="IPR023635">
    <property type="entry name" value="Peptide_deformylase"/>
</dbReference>
<keyword evidence="4" id="KW-1185">Reference proteome</keyword>
<comment type="similarity">
    <text evidence="1 2">Belongs to the polypeptide deformylase family.</text>
</comment>
<dbReference type="InterPro" id="IPR036821">
    <property type="entry name" value="Peptide_deformylase_sf"/>
</dbReference>
<organism evidence="3 4">
    <name type="scientific">Salinisphaera hydrothermalis (strain C41B8)</name>
    <dbReference type="NCBI Taxonomy" id="1304275"/>
    <lineage>
        <taxon>Bacteria</taxon>
        <taxon>Pseudomonadati</taxon>
        <taxon>Pseudomonadota</taxon>
        <taxon>Gammaproteobacteria</taxon>
        <taxon>Salinisphaerales</taxon>
        <taxon>Salinisphaeraceae</taxon>
        <taxon>Salinisphaera</taxon>
    </lineage>
</organism>
<evidence type="ECO:0000313" key="4">
    <source>
        <dbReference type="Proteomes" id="UP000028302"/>
    </source>
</evidence>
<dbReference type="EMBL" id="APNK01000001">
    <property type="protein sequence ID" value="KEZ79334.1"/>
    <property type="molecule type" value="Genomic_DNA"/>
</dbReference>
<dbReference type="Proteomes" id="UP000028302">
    <property type="component" value="Unassembled WGS sequence"/>
</dbReference>
<comment type="caution">
    <text evidence="3">The sequence shown here is derived from an EMBL/GenBank/DDBJ whole genome shotgun (WGS) entry which is preliminary data.</text>
</comment>
<accession>A0A084IRK0</accession>
<dbReference type="OrthoDB" id="9804313at2"/>
<gene>
    <name evidence="2 3" type="primary">def</name>
    <name evidence="3" type="ORF">C41B8_01255</name>
</gene>
<proteinExistence type="inferred from homology"/>
<reference evidence="3 4" key="1">
    <citation type="submission" date="2013-03" db="EMBL/GenBank/DDBJ databases">
        <title>Salinisphaera hydrothermalis C41B8 Genome Sequencing.</title>
        <authorList>
            <person name="Li C."/>
            <person name="Lai Q."/>
            <person name="Shao Z."/>
        </authorList>
    </citation>
    <scope>NUCLEOTIDE SEQUENCE [LARGE SCALE GENOMIC DNA]</scope>
    <source>
        <strain evidence="3 4">C41B8</strain>
    </source>
</reference>
<dbReference type="GO" id="GO:0046872">
    <property type="term" value="F:metal ion binding"/>
    <property type="evidence" value="ECO:0007669"/>
    <property type="project" value="UniProtKB-KW"/>
</dbReference>
<dbReference type="GO" id="GO:0006412">
    <property type="term" value="P:translation"/>
    <property type="evidence" value="ECO:0007669"/>
    <property type="project" value="UniProtKB-UniRule"/>
</dbReference>
<evidence type="ECO:0000256" key="2">
    <source>
        <dbReference type="HAMAP-Rule" id="MF_00163"/>
    </source>
</evidence>
<comment type="cofactor">
    <cofactor evidence="2">
        <name>Fe(2+)</name>
        <dbReference type="ChEBI" id="CHEBI:29033"/>
    </cofactor>
    <text evidence="2">Binds 1 Fe(2+) ion.</text>
</comment>
<dbReference type="GO" id="GO:0042586">
    <property type="term" value="F:peptide deformylase activity"/>
    <property type="evidence" value="ECO:0007669"/>
    <property type="project" value="UniProtKB-UniRule"/>
</dbReference>
<dbReference type="Pfam" id="PF01327">
    <property type="entry name" value="Pep_deformylase"/>
    <property type="match status" value="1"/>
</dbReference>
<dbReference type="PIRSF" id="PIRSF004749">
    <property type="entry name" value="Pep_def"/>
    <property type="match status" value="1"/>
</dbReference>